<keyword evidence="1" id="KW-0106">Calcium</keyword>
<dbReference type="SMART" id="SM00054">
    <property type="entry name" value="EFh"/>
    <property type="match status" value="2"/>
</dbReference>
<evidence type="ECO:0000313" key="6">
    <source>
        <dbReference type="EMBL" id="CAF4204715.1"/>
    </source>
</evidence>
<evidence type="ECO:0000256" key="1">
    <source>
        <dbReference type="ARBA" id="ARBA00022837"/>
    </source>
</evidence>
<dbReference type="Pfam" id="PF13499">
    <property type="entry name" value="EF-hand_7"/>
    <property type="match status" value="1"/>
</dbReference>
<dbReference type="InterPro" id="IPR018247">
    <property type="entry name" value="EF_Hand_1_Ca_BS"/>
</dbReference>
<dbReference type="InterPro" id="IPR002048">
    <property type="entry name" value="EF_hand_dom"/>
</dbReference>
<evidence type="ECO:0000313" key="7">
    <source>
        <dbReference type="Proteomes" id="UP000663845"/>
    </source>
</evidence>
<dbReference type="EMBL" id="CAJNOG010002887">
    <property type="protein sequence ID" value="CAF1520396.1"/>
    <property type="molecule type" value="Genomic_DNA"/>
</dbReference>
<dbReference type="GO" id="GO:0005509">
    <property type="term" value="F:calcium ion binding"/>
    <property type="evidence" value="ECO:0007669"/>
    <property type="project" value="InterPro"/>
</dbReference>
<organism evidence="4 7">
    <name type="scientific">Adineta steineri</name>
    <dbReference type="NCBI Taxonomy" id="433720"/>
    <lineage>
        <taxon>Eukaryota</taxon>
        <taxon>Metazoa</taxon>
        <taxon>Spiralia</taxon>
        <taxon>Gnathifera</taxon>
        <taxon>Rotifera</taxon>
        <taxon>Eurotatoria</taxon>
        <taxon>Bdelloidea</taxon>
        <taxon>Adinetida</taxon>
        <taxon>Adinetidae</taxon>
        <taxon>Adineta</taxon>
    </lineage>
</organism>
<dbReference type="Proteomes" id="UP000663844">
    <property type="component" value="Unassembled WGS sequence"/>
</dbReference>
<dbReference type="CDD" id="cd00051">
    <property type="entry name" value="EFh"/>
    <property type="match status" value="1"/>
</dbReference>
<protein>
    <recommendedName>
        <fullName evidence="2">EF-hand domain-containing protein</fullName>
    </recommendedName>
</protein>
<dbReference type="OrthoDB" id="26525at2759"/>
<dbReference type="PROSITE" id="PS50222">
    <property type="entry name" value="EF_HAND_2"/>
    <property type="match status" value="2"/>
</dbReference>
<dbReference type="Proteomes" id="UP000663881">
    <property type="component" value="Unassembled WGS sequence"/>
</dbReference>
<dbReference type="Proteomes" id="UP000663891">
    <property type="component" value="Unassembled WGS sequence"/>
</dbReference>
<proteinExistence type="predicted"/>
<dbReference type="EMBL" id="CAJNON010001973">
    <property type="protein sequence ID" value="CAF1494705.1"/>
    <property type="molecule type" value="Genomic_DNA"/>
</dbReference>
<dbReference type="Gene3D" id="1.10.238.10">
    <property type="entry name" value="EF-hand"/>
    <property type="match status" value="1"/>
</dbReference>
<dbReference type="PROSITE" id="PS00018">
    <property type="entry name" value="EF_HAND_1"/>
    <property type="match status" value="2"/>
</dbReference>
<dbReference type="InterPro" id="IPR011992">
    <property type="entry name" value="EF-hand-dom_pair"/>
</dbReference>
<gene>
    <name evidence="4" type="ORF">JYZ213_LOCUS44537</name>
    <name evidence="5" type="ORF">OKA104_LOCUS36557</name>
    <name evidence="6" type="ORF">OXD698_LOCUS41024</name>
    <name evidence="3" type="ORF">VCS650_LOCUS41901</name>
</gene>
<sequence length="169" mass="19523">MANLDYTVSESVDRRDDKVIEVAYDYEKKGTEEVQDVIYEAKQKDQTGQFRWSIKRDDYEELAKLGMNKTLPFDSFVCVLRPFMMGTCTPDEINEAFRLLDQDGSGAIDIDELTAFIPFLQPSLTKDRLAYCVDKFDINNDQRLDLNEFTIMVSKGIGRDIVCDHQQTH</sequence>
<dbReference type="EMBL" id="CAJOAZ010009481">
    <property type="protein sequence ID" value="CAF4204715.1"/>
    <property type="molecule type" value="Genomic_DNA"/>
</dbReference>
<evidence type="ECO:0000259" key="2">
    <source>
        <dbReference type="PROSITE" id="PS50222"/>
    </source>
</evidence>
<comment type="caution">
    <text evidence="4">The sequence shown here is derived from an EMBL/GenBank/DDBJ whole genome shotgun (WGS) entry which is preliminary data.</text>
</comment>
<dbReference type="AlphaFoldDB" id="A0A815UQJ1"/>
<name>A0A815UQJ1_9BILA</name>
<evidence type="ECO:0000313" key="5">
    <source>
        <dbReference type="EMBL" id="CAF4117709.1"/>
    </source>
</evidence>
<evidence type="ECO:0000313" key="4">
    <source>
        <dbReference type="EMBL" id="CAF1520396.1"/>
    </source>
</evidence>
<dbReference type="SUPFAM" id="SSF47473">
    <property type="entry name" value="EF-hand"/>
    <property type="match status" value="1"/>
</dbReference>
<dbReference type="EMBL" id="CAJOAY010005722">
    <property type="protein sequence ID" value="CAF4117709.1"/>
    <property type="molecule type" value="Genomic_DNA"/>
</dbReference>
<accession>A0A815UQJ1</accession>
<feature type="domain" description="EF-hand" evidence="2">
    <location>
        <begin position="88"/>
        <end position="123"/>
    </location>
</feature>
<evidence type="ECO:0000313" key="3">
    <source>
        <dbReference type="EMBL" id="CAF1494705.1"/>
    </source>
</evidence>
<dbReference type="Proteomes" id="UP000663845">
    <property type="component" value="Unassembled WGS sequence"/>
</dbReference>
<reference evidence="4" key="1">
    <citation type="submission" date="2021-02" db="EMBL/GenBank/DDBJ databases">
        <authorList>
            <person name="Nowell W R."/>
        </authorList>
    </citation>
    <scope>NUCLEOTIDE SEQUENCE</scope>
</reference>
<feature type="domain" description="EF-hand" evidence="2">
    <location>
        <begin position="124"/>
        <end position="159"/>
    </location>
</feature>